<sequence length="117" mass="13521">MIFFDYFFKAYSTPKYLEPVAKCMERRHQTLMADEPTLKKFVEELLQELNAIPKAKDRYALEAGSGHIYVCTTHGFTEAVLRLHYKKVLSLEGFNHESCENICKSINEVAEKKGGKR</sequence>
<dbReference type="EMBL" id="ACUZ02000034">
    <property type="protein sequence ID" value="EFB31723.1"/>
    <property type="molecule type" value="Genomic_DNA"/>
</dbReference>
<dbReference type="AlphaFoldDB" id="D1QSP2"/>
<organism evidence="1 2">
    <name type="scientific">Segatella oris F0302</name>
    <dbReference type="NCBI Taxonomy" id="649760"/>
    <lineage>
        <taxon>Bacteria</taxon>
        <taxon>Pseudomonadati</taxon>
        <taxon>Bacteroidota</taxon>
        <taxon>Bacteroidia</taxon>
        <taxon>Bacteroidales</taxon>
        <taxon>Prevotellaceae</taxon>
        <taxon>Segatella</taxon>
    </lineage>
</organism>
<dbReference type="RefSeq" id="WP_004373762.1">
    <property type="nucleotide sequence ID" value="NZ_GG703886.1"/>
</dbReference>
<proteinExistence type="predicted"/>
<protein>
    <submittedName>
        <fullName evidence="1">Uncharacterized protein</fullName>
    </submittedName>
</protein>
<accession>D1QSP2</accession>
<gene>
    <name evidence="1" type="ORF">HMPREF0971_02003</name>
</gene>
<evidence type="ECO:0000313" key="2">
    <source>
        <dbReference type="Proteomes" id="UP000004079"/>
    </source>
</evidence>
<evidence type="ECO:0000313" key="1">
    <source>
        <dbReference type="EMBL" id="EFB31723.1"/>
    </source>
</evidence>
<reference evidence="1 2" key="1">
    <citation type="submission" date="2009-11" db="EMBL/GenBank/DDBJ databases">
        <authorList>
            <person name="Weinstock G."/>
            <person name="Sodergren E."/>
            <person name="Clifton S."/>
            <person name="Fulton L."/>
            <person name="Fulton B."/>
            <person name="Courtney L."/>
            <person name="Fronick C."/>
            <person name="Harrison M."/>
            <person name="Strong C."/>
            <person name="Farmer C."/>
            <person name="Delahaunty K."/>
            <person name="Markovic C."/>
            <person name="Hall O."/>
            <person name="Minx P."/>
            <person name="Tomlinson C."/>
            <person name="Mitreva M."/>
            <person name="Nelson J."/>
            <person name="Hou S."/>
            <person name="Wollam A."/>
            <person name="Pepin K.H."/>
            <person name="Johnson M."/>
            <person name="Bhonagiri V."/>
            <person name="Nash W.E."/>
            <person name="Warren W."/>
            <person name="Chinwalla A."/>
            <person name="Mardis E.R."/>
            <person name="Wilson R.K."/>
        </authorList>
    </citation>
    <scope>NUCLEOTIDE SEQUENCE [LARGE SCALE GENOMIC DNA]</scope>
    <source>
        <strain evidence="1 2">F0302</strain>
    </source>
</reference>
<dbReference type="STRING" id="649760.HMPREF0971_02003"/>
<comment type="caution">
    <text evidence="1">The sequence shown here is derived from an EMBL/GenBank/DDBJ whole genome shotgun (WGS) entry which is preliminary data.</text>
</comment>
<dbReference type="Proteomes" id="UP000004079">
    <property type="component" value="Unassembled WGS sequence"/>
</dbReference>
<dbReference type="HOGENOM" id="CLU_2082699_0_0_10"/>
<name>D1QSP2_9BACT</name>